<accession>A0A8S5RWG4</accession>
<protein>
    <submittedName>
        <fullName evidence="1">NADH dehydrogenase</fullName>
    </submittedName>
</protein>
<proteinExistence type="predicted"/>
<organism evidence="1">
    <name type="scientific">Siphoviridae sp. ctHip2</name>
    <dbReference type="NCBI Taxonomy" id="2827830"/>
    <lineage>
        <taxon>Viruses</taxon>
        <taxon>Duplodnaviria</taxon>
        <taxon>Heunggongvirae</taxon>
        <taxon>Uroviricota</taxon>
        <taxon>Caudoviricetes</taxon>
    </lineage>
</organism>
<name>A0A8S5RWG4_9CAUD</name>
<reference evidence="1" key="1">
    <citation type="journal article" date="2021" name="Proc. Natl. Acad. Sci. U.S.A.">
        <title>A Catalog of Tens of Thousands of Viruses from Human Metagenomes Reveals Hidden Associations with Chronic Diseases.</title>
        <authorList>
            <person name="Tisza M.J."/>
            <person name="Buck C.B."/>
        </authorList>
    </citation>
    <scope>NUCLEOTIDE SEQUENCE</scope>
    <source>
        <strain evidence="1">CtHip2</strain>
    </source>
</reference>
<evidence type="ECO:0000313" key="1">
    <source>
        <dbReference type="EMBL" id="DAF42953.1"/>
    </source>
</evidence>
<dbReference type="EMBL" id="BK032497">
    <property type="protein sequence ID" value="DAF42953.1"/>
    <property type="molecule type" value="Genomic_DNA"/>
</dbReference>
<sequence>MDDKNILLIEIISTLFVAKLVEQKMLNRTEIKDSFEALVDYQNELYGADYEIILDEKDCSLNLHSYLDSIKITARLINQLIPLTQKEEDKHFLRQIKWNFADEVKFIKSTLKNQLGE</sequence>